<dbReference type="AlphaFoldDB" id="A0A834TSP7"/>
<accession>A0A834TSP7</accession>
<reference evidence="1" key="1">
    <citation type="submission" date="2020-09" db="EMBL/GenBank/DDBJ databases">
        <title>Genome-Enabled Discovery of Anthraquinone Biosynthesis in Senna tora.</title>
        <authorList>
            <person name="Kang S.-H."/>
            <person name="Pandey R.P."/>
            <person name="Lee C.-M."/>
            <person name="Sim J.-S."/>
            <person name="Jeong J.-T."/>
            <person name="Choi B.-S."/>
            <person name="Jung M."/>
            <person name="Ginzburg D."/>
            <person name="Zhao K."/>
            <person name="Won S.Y."/>
            <person name="Oh T.-J."/>
            <person name="Yu Y."/>
            <person name="Kim N.-H."/>
            <person name="Lee O.R."/>
            <person name="Lee T.-H."/>
            <person name="Bashyal P."/>
            <person name="Kim T.-S."/>
            <person name="Lee W.-H."/>
            <person name="Kawkins C."/>
            <person name="Kim C.-K."/>
            <person name="Kim J.S."/>
            <person name="Ahn B.O."/>
            <person name="Rhee S.Y."/>
            <person name="Sohng J.K."/>
        </authorList>
    </citation>
    <scope>NUCLEOTIDE SEQUENCE</scope>
    <source>
        <tissue evidence="1">Leaf</tissue>
    </source>
</reference>
<protein>
    <submittedName>
        <fullName evidence="1">Ribonuclease H</fullName>
    </submittedName>
</protein>
<sequence>MNGNHKRMHMLKASMLKRPKDEGGLNIRDLRKFNKALIAKHVWNIVDKPNSLYSKWFLSKYRRPYSKFSFKKTSQDSMCWKVINGSRDLISTGLKWVVGNGSSIKLSSEYWSFRLNGNHIGNNLKLADKMKNQPHVEWDWQKLGTYFSRKQIRKIMDMPISRFQKEDVMAWSHSTNGRYSVKEGYKKLLSANSVNGGQLGNFPWNWFWKLDMPKRNKKIKEGLEPSPISCLHKIKHQLMDYIAGSKVGEVIEDILASMVLMDVGIKWLLSRLYEMPQAEHPKVTELVTLLGKLQIESAYQLIVNEYRQELERHSRKESKLKDLEAKIIAIKQVYVDTHIEYCQELRSAMDPFIINDEERDLFKGIKMSEASTSELVVEDTPERELREHSLHMSRSSGAKMVSEPVVRSSNRECFEQPYCDREVEDLLEDLELESDRLNYASWCENLSKEDKINLEISDSD</sequence>
<evidence type="ECO:0000313" key="1">
    <source>
        <dbReference type="EMBL" id="KAF7827109.1"/>
    </source>
</evidence>
<organism evidence="1 2">
    <name type="scientific">Senna tora</name>
    <dbReference type="NCBI Taxonomy" id="362788"/>
    <lineage>
        <taxon>Eukaryota</taxon>
        <taxon>Viridiplantae</taxon>
        <taxon>Streptophyta</taxon>
        <taxon>Embryophyta</taxon>
        <taxon>Tracheophyta</taxon>
        <taxon>Spermatophyta</taxon>
        <taxon>Magnoliopsida</taxon>
        <taxon>eudicotyledons</taxon>
        <taxon>Gunneridae</taxon>
        <taxon>Pentapetalae</taxon>
        <taxon>rosids</taxon>
        <taxon>fabids</taxon>
        <taxon>Fabales</taxon>
        <taxon>Fabaceae</taxon>
        <taxon>Caesalpinioideae</taxon>
        <taxon>Cassia clade</taxon>
        <taxon>Senna</taxon>
    </lineage>
</organism>
<dbReference type="EMBL" id="JAAIUW010000006">
    <property type="protein sequence ID" value="KAF7827109.1"/>
    <property type="molecule type" value="Genomic_DNA"/>
</dbReference>
<name>A0A834TSP7_9FABA</name>
<keyword evidence="2" id="KW-1185">Reference proteome</keyword>
<dbReference type="Proteomes" id="UP000634136">
    <property type="component" value="Unassembled WGS sequence"/>
</dbReference>
<proteinExistence type="predicted"/>
<dbReference type="OrthoDB" id="1002648at2759"/>
<evidence type="ECO:0000313" key="2">
    <source>
        <dbReference type="Proteomes" id="UP000634136"/>
    </source>
</evidence>
<comment type="caution">
    <text evidence="1">The sequence shown here is derived from an EMBL/GenBank/DDBJ whole genome shotgun (WGS) entry which is preliminary data.</text>
</comment>
<gene>
    <name evidence="1" type="ORF">G2W53_018273</name>
</gene>